<comment type="caution">
    <text evidence="2">The sequence shown here is derived from an EMBL/GenBank/DDBJ whole genome shotgun (WGS) entry which is preliminary data.</text>
</comment>
<proteinExistence type="predicted"/>
<name>A0A1Q9ETN0_SYMMI</name>
<organism evidence="2 3">
    <name type="scientific">Symbiodinium microadriaticum</name>
    <name type="common">Dinoflagellate</name>
    <name type="synonym">Zooxanthella microadriatica</name>
    <dbReference type="NCBI Taxonomy" id="2951"/>
    <lineage>
        <taxon>Eukaryota</taxon>
        <taxon>Sar</taxon>
        <taxon>Alveolata</taxon>
        <taxon>Dinophyceae</taxon>
        <taxon>Suessiales</taxon>
        <taxon>Symbiodiniaceae</taxon>
        <taxon>Symbiodinium</taxon>
    </lineage>
</organism>
<dbReference type="InterPro" id="IPR043502">
    <property type="entry name" value="DNA/RNA_pol_sf"/>
</dbReference>
<dbReference type="CDD" id="cd09272">
    <property type="entry name" value="RNase_HI_RT_Ty1"/>
    <property type="match status" value="1"/>
</dbReference>
<gene>
    <name evidence="2" type="ORF">AK812_SmicGene5505</name>
</gene>
<dbReference type="EMBL" id="LSRX01000072">
    <property type="protein sequence ID" value="OLQ10767.1"/>
    <property type="molecule type" value="Genomic_DNA"/>
</dbReference>
<protein>
    <submittedName>
        <fullName evidence="2">Retrovirus-related Pol polyprotein from transposon TNT 1-94</fullName>
    </submittedName>
</protein>
<evidence type="ECO:0000259" key="1">
    <source>
        <dbReference type="Pfam" id="PF07727"/>
    </source>
</evidence>
<evidence type="ECO:0000313" key="3">
    <source>
        <dbReference type="Proteomes" id="UP000186817"/>
    </source>
</evidence>
<dbReference type="PANTHER" id="PTHR11439">
    <property type="entry name" value="GAG-POL-RELATED RETROTRANSPOSON"/>
    <property type="match status" value="1"/>
</dbReference>
<dbReference type="PANTHER" id="PTHR11439:SF483">
    <property type="entry name" value="PEPTIDE SYNTHASE GLIP-LIKE, PUTATIVE (AFU_ORTHOLOGUE AFUA_3G12920)-RELATED"/>
    <property type="match status" value="1"/>
</dbReference>
<evidence type="ECO:0000313" key="2">
    <source>
        <dbReference type="EMBL" id="OLQ10767.1"/>
    </source>
</evidence>
<accession>A0A1Q9ETN0</accession>
<sequence>MLMPLRYEVDAMRALPLPNTNTRGPPKEWIAEHGKTPRYAKFLRESFSPEATIAQDRELDQELGFDPAVPDLGDLGFEGLGDYVELPRDVLPDGSGTYDNDPLYEPDLTDEEGQLPAHPEGEITNEEAADLMDVDPEPLDRIPEGVAMAFAERFEHHEAIGQVAAPVQEGDKGGEIIVELGGGLVKVQRPCASRDDVTEVSLDLGLTYEGMIKELKALESLSVGDMMWTIDPKQRVISTRWVVAAKNERIDGKETPIVRCRIVARDYSTGPSASQLGISSPTASGEALKLFLAAIGAEGFNILGLDVSTAFLFAWLGDEKVVVSMPEGCVGPGGEKLYLRLKKALYGLRSAALHWTRHLSGLLGKLFGLKPCPTEPCLFTGYFKNKRVFVLSYVDDLLLAGASTDDLYEMVELLRKELKLKVTADLAKDGKIHFLGREILRSEPGGDLKFGMDPGYMQDVLEEYKLENAKGLPTPPCLRDLLDKSLDEASLQVPLTPEAAARYRRALGKLSWLSATRGDLVYYISVLARGQSSPLEVHERAMRAVLRYLKTVVHYFQVFPRQRHSHMLLRAYVDASWGSERSVERRSISGGCLMLGKACIKSWARLQQSVALSSAESELYALVEGSREALGARCAVGHILGHEGEIVPHIYCDSEAAVNISKMEGLRKLRHIDIRACFIQTEVQAGAIKVFSVKGTENPADIFTKYGTEYQKHLDGLWAVHRKLWVVVKTMSNLSDHWAVEWPARCAYWKQTESFFERLSYPVYTSYIDGCAAGLLGNDGLPIAKRWRVMAVQLNLTQVWKSSPATAAGSGLYTEMLRHETNHGNAATAKLDDAQNQRMCAEMLCLWIWRLQSVKHLLWTEVGLDSLAVLFTRAEKLDLSLISCERTRLTSTMATRLRCRGLLILEVFVVHGPVAKTRLKGFAGSRGQPKFCSGQQARGEDRVRTEAEKAQLAVVEDHMQEKAEKWNLSKEAIEAAAQLMLSDGQSLPTDLDERGIMLLFLYAKGISRQKASAERRAEFAALLTPDDNYHYEQSLQRLGRLVLEGERSDSVLDKCNSFTRFLDSVPTWQDNAASYVAFRDDPRISCGLLERVQLSGLCYMHAPIVLQAYLVAMHAGSQTGASKMLDLADYIRKHRTARELEDHIFSGVGGSCLAFLRQILANNFLEAKIHEHLGHDNSTEVGLHSMVLVGHRKESGQDRFLLQSWWSDKSFIEVDADYLAAQLASLVFVQAEQPDIPAQFSTNSARHVELEMTVKERLPMEM</sequence>
<dbReference type="InterPro" id="IPR013103">
    <property type="entry name" value="RVT_2"/>
</dbReference>
<dbReference type="OrthoDB" id="443797at2759"/>
<keyword evidence="3" id="KW-1185">Reference proteome</keyword>
<feature type="domain" description="Reverse transcriptase Ty1/copia-type" evidence="1">
    <location>
        <begin position="233"/>
        <end position="475"/>
    </location>
</feature>
<reference evidence="2 3" key="1">
    <citation type="submission" date="2016-02" db="EMBL/GenBank/DDBJ databases">
        <title>Genome analysis of coral dinoflagellate symbionts highlights evolutionary adaptations to a symbiotic lifestyle.</title>
        <authorList>
            <person name="Aranda M."/>
            <person name="Li Y."/>
            <person name="Liew Y.J."/>
            <person name="Baumgarten S."/>
            <person name="Simakov O."/>
            <person name="Wilson M."/>
            <person name="Piel J."/>
            <person name="Ashoor H."/>
            <person name="Bougouffa S."/>
            <person name="Bajic V.B."/>
            <person name="Ryu T."/>
            <person name="Ravasi T."/>
            <person name="Bayer T."/>
            <person name="Micklem G."/>
            <person name="Kim H."/>
            <person name="Bhak J."/>
            <person name="Lajeunesse T.C."/>
            <person name="Voolstra C.R."/>
        </authorList>
    </citation>
    <scope>NUCLEOTIDE SEQUENCE [LARGE SCALE GENOMIC DNA]</scope>
    <source>
        <strain evidence="2 3">CCMP2467</strain>
    </source>
</reference>
<dbReference type="Pfam" id="PF07727">
    <property type="entry name" value="RVT_2"/>
    <property type="match status" value="1"/>
</dbReference>
<dbReference type="AlphaFoldDB" id="A0A1Q9ETN0"/>
<dbReference type="Proteomes" id="UP000186817">
    <property type="component" value="Unassembled WGS sequence"/>
</dbReference>
<dbReference type="SUPFAM" id="SSF56672">
    <property type="entry name" value="DNA/RNA polymerases"/>
    <property type="match status" value="1"/>
</dbReference>